<keyword evidence="1" id="KW-0853">WD repeat</keyword>
<keyword evidence="4" id="KW-1185">Reference proteome</keyword>
<dbReference type="InterPro" id="IPR013098">
    <property type="entry name" value="Ig_I-set"/>
</dbReference>
<dbReference type="InterPro" id="IPR013783">
    <property type="entry name" value="Ig-like_fold"/>
</dbReference>
<dbReference type="Gene3D" id="2.130.10.10">
    <property type="entry name" value="YVTN repeat-like/Quinoprotein amine dehydrogenase"/>
    <property type="match status" value="1"/>
</dbReference>
<feature type="domain" description="Ig-like" evidence="2">
    <location>
        <begin position="89"/>
        <end position="175"/>
    </location>
</feature>
<dbReference type="Pfam" id="PF00400">
    <property type="entry name" value="WD40"/>
    <property type="match status" value="1"/>
</dbReference>
<dbReference type="InterPro" id="IPR015943">
    <property type="entry name" value="WD40/YVTN_repeat-like_dom_sf"/>
</dbReference>
<dbReference type="PROSITE" id="PS50294">
    <property type="entry name" value="WD_REPEATS_REGION"/>
    <property type="match status" value="1"/>
</dbReference>
<dbReference type="InterPro" id="IPR036179">
    <property type="entry name" value="Ig-like_dom_sf"/>
</dbReference>
<dbReference type="Gene3D" id="2.60.40.10">
    <property type="entry name" value="Immunoglobulins"/>
    <property type="match status" value="1"/>
</dbReference>
<sequence length="573" mass="63728">MQTHAKDDEQLVLKLISIRKILTPTANWIQEDEDAEKDEERRREQEQVVIQQKMEEERRQELLALENAKKARLRAKKIAMGLDPSVERPPVLVDVPPPIVAAIENASLELRVNAKYVQKFRWFFNGRPIESESFVAGINRSTLIIPKLTKRVVGEYFCTCENEEGTVSTPTCRVSLAVLRLSRLASKVLGTLSTSPIYACDRGMIVACVGGKLNYSDAKTLAPAKVFPALPTAMEALAWDPQTKILAAFSASKKMDEPAQVLFYSLERPAAGPSSDNSPAAPNRRRNNSILALSLKPKVPLLSTSAKFQLVNVQPIKAVTEVHAAGFVDNGKMLLVTDMMHTVAIYDLSPSFACRNIISFDRDVVCHMSASLRGPVLFSLAFRNKSFVKFYRNITINTSNNANPAEEVINFKFPVHRISFDASGFFLAVAETGFMKSWISIVNVNTKKPSSKRFIAHTGRISGLQWTTSTALLISSSLDGYVKVWDPVRMSSLMSVHVDTYGIHSMLLMEELAVLVVLGYSDCRLQSRLILQLSELEASRLVELNKQAANIQKIWKGGKTREIIAKYIRGPGT</sequence>
<protein>
    <submittedName>
        <fullName evidence="3">Unnamed protein product</fullName>
    </submittedName>
</protein>
<proteinExistence type="predicted"/>
<comment type="caution">
    <text evidence="3">The sequence shown here is derived from an EMBL/GenBank/DDBJ whole genome shotgun (WGS) entry which is preliminary data.</text>
</comment>
<name>A0A9W7CQ35_9STRA</name>
<dbReference type="PROSITE" id="PS50082">
    <property type="entry name" value="WD_REPEATS_2"/>
    <property type="match status" value="1"/>
</dbReference>
<dbReference type="InterPro" id="IPR001680">
    <property type="entry name" value="WD40_rpt"/>
</dbReference>
<dbReference type="AlphaFoldDB" id="A0A9W7CQ35"/>
<dbReference type="EMBL" id="BSXW01001336">
    <property type="protein sequence ID" value="GMF35940.1"/>
    <property type="molecule type" value="Genomic_DNA"/>
</dbReference>
<dbReference type="SMART" id="SM00320">
    <property type="entry name" value="WD40"/>
    <property type="match status" value="2"/>
</dbReference>
<dbReference type="SMART" id="SM00409">
    <property type="entry name" value="IG"/>
    <property type="match status" value="1"/>
</dbReference>
<evidence type="ECO:0000313" key="3">
    <source>
        <dbReference type="EMBL" id="GMF35940.1"/>
    </source>
</evidence>
<dbReference type="Pfam" id="PF07679">
    <property type="entry name" value="I-set"/>
    <property type="match status" value="1"/>
</dbReference>
<dbReference type="InterPro" id="IPR003599">
    <property type="entry name" value="Ig_sub"/>
</dbReference>
<dbReference type="Proteomes" id="UP001165083">
    <property type="component" value="Unassembled WGS sequence"/>
</dbReference>
<dbReference type="InterPro" id="IPR007110">
    <property type="entry name" value="Ig-like_dom"/>
</dbReference>
<accession>A0A9W7CQ35</accession>
<evidence type="ECO:0000259" key="2">
    <source>
        <dbReference type="PROSITE" id="PS50835"/>
    </source>
</evidence>
<dbReference type="SUPFAM" id="SSF48726">
    <property type="entry name" value="Immunoglobulin"/>
    <property type="match status" value="1"/>
</dbReference>
<dbReference type="SUPFAM" id="SSF50978">
    <property type="entry name" value="WD40 repeat-like"/>
    <property type="match status" value="1"/>
</dbReference>
<feature type="repeat" description="WD" evidence="1">
    <location>
        <begin position="454"/>
        <end position="486"/>
    </location>
</feature>
<dbReference type="OrthoDB" id="75738at2759"/>
<evidence type="ECO:0000313" key="4">
    <source>
        <dbReference type="Proteomes" id="UP001165083"/>
    </source>
</evidence>
<evidence type="ECO:0000256" key="1">
    <source>
        <dbReference type="PROSITE-ProRule" id="PRU00221"/>
    </source>
</evidence>
<reference evidence="3" key="1">
    <citation type="submission" date="2023-04" db="EMBL/GenBank/DDBJ databases">
        <title>Phytophthora lilii NBRC 32176.</title>
        <authorList>
            <person name="Ichikawa N."/>
            <person name="Sato H."/>
            <person name="Tonouchi N."/>
        </authorList>
    </citation>
    <scope>NUCLEOTIDE SEQUENCE</scope>
    <source>
        <strain evidence="3">NBRC 32176</strain>
    </source>
</reference>
<gene>
    <name evidence="3" type="ORF">Plil01_001524000</name>
</gene>
<dbReference type="PROSITE" id="PS50835">
    <property type="entry name" value="IG_LIKE"/>
    <property type="match status" value="1"/>
</dbReference>
<organism evidence="3 4">
    <name type="scientific">Phytophthora lilii</name>
    <dbReference type="NCBI Taxonomy" id="2077276"/>
    <lineage>
        <taxon>Eukaryota</taxon>
        <taxon>Sar</taxon>
        <taxon>Stramenopiles</taxon>
        <taxon>Oomycota</taxon>
        <taxon>Peronosporomycetes</taxon>
        <taxon>Peronosporales</taxon>
        <taxon>Peronosporaceae</taxon>
        <taxon>Phytophthora</taxon>
    </lineage>
</organism>
<dbReference type="InterPro" id="IPR036322">
    <property type="entry name" value="WD40_repeat_dom_sf"/>
</dbReference>